<dbReference type="EMBL" id="VUJU01000002">
    <property type="protein sequence ID" value="KAF0774192.1"/>
    <property type="molecule type" value="Genomic_DNA"/>
</dbReference>
<feature type="region of interest" description="Disordered" evidence="1">
    <location>
        <begin position="8"/>
        <end position="46"/>
    </location>
</feature>
<feature type="transmembrane region" description="Helical" evidence="2">
    <location>
        <begin position="52"/>
        <end position="77"/>
    </location>
</feature>
<keyword evidence="4" id="KW-1185">Reference proteome</keyword>
<evidence type="ECO:0000256" key="2">
    <source>
        <dbReference type="SAM" id="Phobius"/>
    </source>
</evidence>
<keyword evidence="2" id="KW-0812">Transmembrane</keyword>
<organism evidence="3 4">
    <name type="scientific">Aphis craccivora</name>
    <name type="common">Cowpea aphid</name>
    <dbReference type="NCBI Taxonomy" id="307492"/>
    <lineage>
        <taxon>Eukaryota</taxon>
        <taxon>Metazoa</taxon>
        <taxon>Ecdysozoa</taxon>
        <taxon>Arthropoda</taxon>
        <taxon>Hexapoda</taxon>
        <taxon>Insecta</taxon>
        <taxon>Pterygota</taxon>
        <taxon>Neoptera</taxon>
        <taxon>Paraneoptera</taxon>
        <taxon>Hemiptera</taxon>
        <taxon>Sternorrhyncha</taxon>
        <taxon>Aphidomorpha</taxon>
        <taxon>Aphidoidea</taxon>
        <taxon>Aphididae</taxon>
        <taxon>Aphidini</taxon>
        <taxon>Aphis</taxon>
        <taxon>Aphis</taxon>
    </lineage>
</organism>
<keyword evidence="2" id="KW-1133">Transmembrane helix</keyword>
<gene>
    <name evidence="3" type="ORF">FWK35_00002636</name>
</gene>
<protein>
    <submittedName>
        <fullName evidence="3">Uncharacterized protein</fullName>
    </submittedName>
</protein>
<reference evidence="3 4" key="1">
    <citation type="submission" date="2019-08" db="EMBL/GenBank/DDBJ databases">
        <title>Whole genome of Aphis craccivora.</title>
        <authorList>
            <person name="Voronova N.V."/>
            <person name="Shulinski R.S."/>
            <person name="Bandarenka Y.V."/>
            <person name="Zhorov D.G."/>
            <person name="Warner D."/>
        </authorList>
    </citation>
    <scope>NUCLEOTIDE SEQUENCE [LARGE SCALE GENOMIC DNA]</scope>
    <source>
        <strain evidence="3">180601</strain>
        <tissue evidence="3">Whole Body</tissue>
    </source>
</reference>
<keyword evidence="2" id="KW-0472">Membrane</keyword>
<comment type="caution">
    <text evidence="3">The sequence shown here is derived from an EMBL/GenBank/DDBJ whole genome shotgun (WGS) entry which is preliminary data.</text>
</comment>
<name>A0A6G0ZRD3_APHCR</name>
<evidence type="ECO:0000313" key="4">
    <source>
        <dbReference type="Proteomes" id="UP000478052"/>
    </source>
</evidence>
<evidence type="ECO:0000256" key="1">
    <source>
        <dbReference type="SAM" id="MobiDB-lite"/>
    </source>
</evidence>
<dbReference type="Proteomes" id="UP000478052">
    <property type="component" value="Unassembled WGS sequence"/>
</dbReference>
<accession>A0A6G0ZRD3</accession>
<evidence type="ECO:0000313" key="3">
    <source>
        <dbReference type="EMBL" id="KAF0774192.1"/>
    </source>
</evidence>
<sequence>MYAHAYIHDAKAESSGTVDACPKVLPPSRHSQQLPSHPHGPTGRRYERGQQVLARANVLITLITPYIVVYSGSIAAVPGPAK</sequence>
<proteinExistence type="predicted"/>
<dbReference type="AlphaFoldDB" id="A0A6G0ZRD3"/>